<dbReference type="Pfam" id="PF01882">
    <property type="entry name" value="DUF58"/>
    <property type="match status" value="1"/>
</dbReference>
<gene>
    <name evidence="2" type="ORF">AS859_09735</name>
</gene>
<evidence type="ECO:0000259" key="1">
    <source>
        <dbReference type="Pfam" id="PF01882"/>
    </source>
</evidence>
<evidence type="ECO:0000313" key="3">
    <source>
        <dbReference type="Proteomes" id="UP000192599"/>
    </source>
</evidence>
<dbReference type="EMBL" id="LNTC01000216">
    <property type="protein sequence ID" value="OQR40762.1"/>
    <property type="molecule type" value="Genomic_DNA"/>
</dbReference>
<evidence type="ECO:0000313" key="2">
    <source>
        <dbReference type="EMBL" id="OQR40762.1"/>
    </source>
</evidence>
<accession>A0A1V9V9U4</accession>
<proteinExistence type="predicted"/>
<sequence length="277" mass="32193">MNQTLKKILIKTKKQVFSEIIGNNITNRKGEGYDFCELKEYEYGEDVKNIDWVISAKLQKPYVKVFHSQKELNIKIVSFLSGSTYFGTDKFKQDIIVELATALGFISIKQGNPFSSFIANDSLQICTKKSKQIFNVNFMAEQLYNYNVIGKNINYEKITKELFKSIHHKSMIFLIGDFFDIKKLDLKLLCQKHEVIALIVRDKFEETPVELGNVSFIDPNTNIVFESVLNKNTIDEYTKKVKENDHILYNHFQKCAIRFTKIYTNEDPIKKLIGVLK</sequence>
<organism evidence="2 3">
    <name type="scientific">Aliarcobacter cryaerophilus</name>
    <dbReference type="NCBI Taxonomy" id="28198"/>
    <lineage>
        <taxon>Bacteria</taxon>
        <taxon>Pseudomonadati</taxon>
        <taxon>Campylobacterota</taxon>
        <taxon>Epsilonproteobacteria</taxon>
        <taxon>Campylobacterales</taxon>
        <taxon>Arcobacteraceae</taxon>
        <taxon>Aliarcobacter</taxon>
    </lineage>
</organism>
<reference evidence="2 3" key="1">
    <citation type="submission" date="2017-04" db="EMBL/GenBank/DDBJ databases">
        <title>Accumulation and expression of multiple antibiotic resistance genes in Arcobacter cryaerophilus that thrives in sewage.</title>
        <authorList>
            <person name="Millar J.A."/>
            <person name="Raghavan R."/>
        </authorList>
    </citation>
    <scope>NUCLEOTIDE SEQUENCE [LARGE SCALE GENOMIC DNA]</scope>
    <source>
        <strain evidence="2 3">AZT-1</strain>
    </source>
</reference>
<name>A0A1V9V9U4_9BACT</name>
<dbReference type="PANTHER" id="PTHR33608">
    <property type="entry name" value="BLL2464 PROTEIN"/>
    <property type="match status" value="1"/>
</dbReference>
<dbReference type="InterPro" id="IPR002881">
    <property type="entry name" value="DUF58"/>
</dbReference>
<dbReference type="AlphaFoldDB" id="A0A1V9V9U4"/>
<protein>
    <submittedName>
        <fullName evidence="2">DUF58 domain-containing protein</fullName>
    </submittedName>
</protein>
<comment type="caution">
    <text evidence="2">The sequence shown here is derived from an EMBL/GenBank/DDBJ whole genome shotgun (WGS) entry which is preliminary data.</text>
</comment>
<dbReference type="Proteomes" id="UP000192599">
    <property type="component" value="Unassembled WGS sequence"/>
</dbReference>
<feature type="domain" description="DUF58" evidence="1">
    <location>
        <begin position="38"/>
        <end position="244"/>
    </location>
</feature>
<dbReference type="PANTHER" id="PTHR33608:SF6">
    <property type="entry name" value="BLL2464 PROTEIN"/>
    <property type="match status" value="1"/>
</dbReference>